<dbReference type="Proteomes" id="UP000305888">
    <property type="component" value="Chromosome"/>
</dbReference>
<dbReference type="EMBL" id="CP040818">
    <property type="protein sequence ID" value="QDL93356.1"/>
    <property type="molecule type" value="Genomic_DNA"/>
</dbReference>
<reference evidence="5 6" key="1">
    <citation type="submission" date="2019-06" db="EMBL/GenBank/DDBJ databases">
        <title>Genome sequence of Rhodobacteraceae bacterium D4M1.</title>
        <authorList>
            <person name="Cao J."/>
        </authorList>
    </citation>
    <scope>NUCLEOTIDE SEQUENCE [LARGE SCALE GENOMIC DNA]</scope>
    <source>
        <strain evidence="5 6">D4M1</strain>
    </source>
</reference>
<keyword evidence="6" id="KW-1185">Reference proteome</keyword>
<organism evidence="5 6">
    <name type="scientific">Paroceanicella profunda</name>
    <dbReference type="NCBI Taxonomy" id="2579971"/>
    <lineage>
        <taxon>Bacteria</taxon>
        <taxon>Pseudomonadati</taxon>
        <taxon>Pseudomonadota</taxon>
        <taxon>Alphaproteobacteria</taxon>
        <taxon>Rhodobacterales</taxon>
        <taxon>Paracoccaceae</taxon>
        <taxon>Paroceanicella</taxon>
    </lineage>
</organism>
<dbReference type="PANTHER" id="PTHR10412">
    <property type="entry name" value="MANNOSYL-OLIGOSACCHARIDE GLUCOSIDASE"/>
    <property type="match status" value="1"/>
</dbReference>
<feature type="domain" description="Mannosylglycerate hydrolase MGH1-like glycoside hydrolase" evidence="4">
    <location>
        <begin position="267"/>
        <end position="601"/>
    </location>
</feature>
<accession>A0A5B8FWT6</accession>
<protein>
    <submittedName>
        <fullName evidence="5">Glycoside hydrolase family 37</fullName>
    </submittedName>
</protein>
<dbReference type="OrthoDB" id="9781878at2"/>
<dbReference type="GO" id="GO:0004573">
    <property type="term" value="F:Glc3Man9GlcNAc2 oligosaccharide glucosidase activity"/>
    <property type="evidence" value="ECO:0007669"/>
    <property type="project" value="InterPro"/>
</dbReference>
<name>A0A5B8FWT6_9RHOB</name>
<evidence type="ECO:0000313" key="5">
    <source>
        <dbReference type="EMBL" id="QDL93356.1"/>
    </source>
</evidence>
<keyword evidence="2 5" id="KW-0378">Hydrolase</keyword>
<dbReference type="RefSeq" id="WP_138576005.1">
    <property type="nucleotide sequence ID" value="NZ_CP040818.1"/>
</dbReference>
<sequence length="744" mass="80465">MLRDPTIPLSRAWNTWSPRPAEMVFLPLGVRLTPVVFSAREGKASLLPAAALRFDAHTPDGAEIACTARHGGSELALGWRKTAPWSVLGHWQRGALAEWGQRFWLSYCLSAEDGTEAEWDVAEGAAVLTLGSRHVAVVCREAPVEVSVHESPEALAADFETHGYWHIGSRGQRGRTLALRFNLEMMPGGALAAAVADDRALAIAAARARLAEADRAPAPRPHQQGRFDGALEAIGDVIGWNTVWDPMNRRPYTSVSRLWPLGDFAVWFNDQTYAALMSGLFDPALARENFEAALASATPQGNFATIVTSRDAWVDRTQTPTASFMLWLMHLRGAAGPGLLAEAFPALLANHMWWRRMRDPDGSGLVSCGTSDVGASLYKGTHFGARNETGMDNSATHDEAVYDPVSRTLSTLDLGLNCALALDAEMLARLARHLGETAHATALDALAQDTRTQIRTRLWDPERRIFANRQRGGGFVRSLSPTSFYPLLCGAADAEQAAELCARLADRELFAGRFGLPNASRSEPAYADNVYWRGRIWPNVNYMVWQGLRRYGLHAEAGALAEMSWELFARNWRDARDAGENYNAETGAVRDAPDTDTFYTWAAMLPLMAVGQVMDMSPWTGWEIAHDGEALHLGPVTSPAGRVTLTSSAGILRLARGGEVLVETGFRGRLSDIAIAPGLFRCRLFADTRGGAAELSLPGVPRAALIAARLDGQALAPLPGAALGVALAGAGEGARLELCYAPDA</sequence>
<evidence type="ECO:0000256" key="3">
    <source>
        <dbReference type="ARBA" id="ARBA00023295"/>
    </source>
</evidence>
<keyword evidence="3" id="KW-0326">Glycosidase</keyword>
<dbReference type="SUPFAM" id="SSF48208">
    <property type="entry name" value="Six-hairpin glycosidases"/>
    <property type="match status" value="1"/>
</dbReference>
<dbReference type="PANTHER" id="PTHR10412:SF11">
    <property type="entry name" value="MANNOSYL-OLIGOSACCHARIDE GLUCOSIDASE"/>
    <property type="match status" value="1"/>
</dbReference>
<evidence type="ECO:0000313" key="6">
    <source>
        <dbReference type="Proteomes" id="UP000305888"/>
    </source>
</evidence>
<dbReference type="GO" id="GO:0009311">
    <property type="term" value="P:oligosaccharide metabolic process"/>
    <property type="evidence" value="ECO:0007669"/>
    <property type="project" value="InterPro"/>
</dbReference>
<dbReference type="Gene3D" id="1.50.10.10">
    <property type="match status" value="1"/>
</dbReference>
<dbReference type="InterPro" id="IPR054491">
    <property type="entry name" value="MGH1-like_GH"/>
</dbReference>
<dbReference type="InterPro" id="IPR012341">
    <property type="entry name" value="6hp_glycosidase-like_sf"/>
</dbReference>
<dbReference type="GO" id="GO:0006487">
    <property type="term" value="P:protein N-linked glycosylation"/>
    <property type="evidence" value="ECO:0007669"/>
    <property type="project" value="TreeGrafter"/>
</dbReference>
<proteinExistence type="inferred from homology"/>
<comment type="similarity">
    <text evidence="1">Belongs to the glycosyl hydrolase 63 family.</text>
</comment>
<evidence type="ECO:0000256" key="1">
    <source>
        <dbReference type="ARBA" id="ARBA00010833"/>
    </source>
</evidence>
<dbReference type="InterPro" id="IPR008928">
    <property type="entry name" value="6-hairpin_glycosidase_sf"/>
</dbReference>
<dbReference type="Pfam" id="PF22422">
    <property type="entry name" value="MGH1-like_GH"/>
    <property type="match status" value="1"/>
</dbReference>
<gene>
    <name evidence="5" type="ORF">FDP22_17145</name>
</gene>
<evidence type="ECO:0000259" key="4">
    <source>
        <dbReference type="Pfam" id="PF22422"/>
    </source>
</evidence>
<evidence type="ECO:0000256" key="2">
    <source>
        <dbReference type="ARBA" id="ARBA00022801"/>
    </source>
</evidence>
<dbReference type="InterPro" id="IPR004888">
    <property type="entry name" value="Glycoside_hydrolase_63"/>
</dbReference>
<dbReference type="AlphaFoldDB" id="A0A5B8FWT6"/>
<dbReference type="KEGG" id="ppru:FDP22_17145"/>